<gene>
    <name evidence="2" type="ORF">SO802_015786</name>
</gene>
<dbReference type="EMBL" id="JAZDWU010000005">
    <property type="protein sequence ID" value="KAL0002005.1"/>
    <property type="molecule type" value="Genomic_DNA"/>
</dbReference>
<evidence type="ECO:0000313" key="2">
    <source>
        <dbReference type="EMBL" id="KAL0002005.1"/>
    </source>
</evidence>
<evidence type="ECO:0000256" key="1">
    <source>
        <dbReference type="SAM" id="Coils"/>
    </source>
</evidence>
<reference evidence="2 3" key="1">
    <citation type="submission" date="2024-01" db="EMBL/GenBank/DDBJ databases">
        <title>A telomere-to-telomere, gap-free genome of sweet tea (Lithocarpus litseifolius).</title>
        <authorList>
            <person name="Zhou J."/>
        </authorList>
    </citation>
    <scope>NUCLEOTIDE SEQUENCE [LARGE SCALE GENOMIC DNA]</scope>
    <source>
        <strain evidence="2">Zhou-2022a</strain>
        <tissue evidence="2">Leaf</tissue>
    </source>
</reference>
<evidence type="ECO:0000313" key="3">
    <source>
        <dbReference type="Proteomes" id="UP001459277"/>
    </source>
</evidence>
<sequence length="208" mass="23704">MATVENRDVEIRSSELEMGLSSNAESIGKEVDTAVSKPSSSSLSIPLHALTESCSLKGKLLKTFRKRFQFSSGTVVRFLVLVKKLVLLLTMKYNKDKYARIKGMKNEPLSQLTADPKRRKLNKGKDNPKVESIEAENSKLRKYLIEVMNEANNAKAKVKELNEELKVEKMLVAQKDEEIYTALLKTNSEHEKIIQKFMKSEHFSNHFI</sequence>
<protein>
    <recommendedName>
        <fullName evidence="4">No apical meristem-associated C-terminal domain-containing protein</fullName>
    </recommendedName>
</protein>
<comment type="caution">
    <text evidence="2">The sequence shown here is derived from an EMBL/GenBank/DDBJ whole genome shotgun (WGS) entry which is preliminary data.</text>
</comment>
<name>A0AAW2CYS6_9ROSI</name>
<keyword evidence="3" id="KW-1185">Reference proteome</keyword>
<dbReference type="Proteomes" id="UP001459277">
    <property type="component" value="Unassembled WGS sequence"/>
</dbReference>
<feature type="coiled-coil region" evidence="1">
    <location>
        <begin position="144"/>
        <end position="178"/>
    </location>
</feature>
<organism evidence="2 3">
    <name type="scientific">Lithocarpus litseifolius</name>
    <dbReference type="NCBI Taxonomy" id="425828"/>
    <lineage>
        <taxon>Eukaryota</taxon>
        <taxon>Viridiplantae</taxon>
        <taxon>Streptophyta</taxon>
        <taxon>Embryophyta</taxon>
        <taxon>Tracheophyta</taxon>
        <taxon>Spermatophyta</taxon>
        <taxon>Magnoliopsida</taxon>
        <taxon>eudicotyledons</taxon>
        <taxon>Gunneridae</taxon>
        <taxon>Pentapetalae</taxon>
        <taxon>rosids</taxon>
        <taxon>fabids</taxon>
        <taxon>Fagales</taxon>
        <taxon>Fagaceae</taxon>
        <taxon>Lithocarpus</taxon>
    </lineage>
</organism>
<accession>A0AAW2CYS6</accession>
<evidence type="ECO:0008006" key="4">
    <source>
        <dbReference type="Google" id="ProtNLM"/>
    </source>
</evidence>
<keyword evidence="1" id="KW-0175">Coiled coil</keyword>
<dbReference type="AlphaFoldDB" id="A0AAW2CYS6"/>
<proteinExistence type="predicted"/>